<keyword evidence="2" id="KW-1185">Reference proteome</keyword>
<evidence type="ECO:0008006" key="3">
    <source>
        <dbReference type="Google" id="ProtNLM"/>
    </source>
</evidence>
<protein>
    <recommendedName>
        <fullName evidence="3">WYL domain-containing protein</fullName>
    </recommendedName>
</protein>
<dbReference type="AlphaFoldDB" id="H1XTB5"/>
<dbReference type="eggNOG" id="COG2378">
    <property type="taxonomic scope" value="Bacteria"/>
</dbReference>
<reference evidence="1 2" key="1">
    <citation type="submission" date="2011-09" db="EMBL/GenBank/DDBJ databases">
        <title>The permanent draft genome of Caldithrix abyssi DSM 13497.</title>
        <authorList>
            <consortium name="US DOE Joint Genome Institute (JGI-PGF)"/>
            <person name="Lucas S."/>
            <person name="Han J."/>
            <person name="Lapidus A."/>
            <person name="Bruce D."/>
            <person name="Goodwin L."/>
            <person name="Pitluck S."/>
            <person name="Peters L."/>
            <person name="Kyrpides N."/>
            <person name="Mavromatis K."/>
            <person name="Ivanova N."/>
            <person name="Mikhailova N."/>
            <person name="Chertkov O."/>
            <person name="Detter J.C."/>
            <person name="Tapia R."/>
            <person name="Han C."/>
            <person name="Land M."/>
            <person name="Hauser L."/>
            <person name="Markowitz V."/>
            <person name="Cheng J.-F."/>
            <person name="Hugenholtz P."/>
            <person name="Woyke T."/>
            <person name="Wu D."/>
            <person name="Spring S."/>
            <person name="Brambilla E."/>
            <person name="Klenk H.-P."/>
            <person name="Eisen J.A."/>
        </authorList>
    </citation>
    <scope>NUCLEOTIDE SEQUENCE [LARGE SCALE GENOMIC DNA]</scope>
    <source>
        <strain evidence="1 2">DSM 13497</strain>
    </source>
</reference>
<name>H1XTB5_CALAY</name>
<accession>H1XTB5</accession>
<proteinExistence type="predicted"/>
<dbReference type="OrthoDB" id="1493123at2"/>
<dbReference type="EMBL" id="CM001402">
    <property type="protein sequence ID" value="EHO40348.1"/>
    <property type="molecule type" value="Genomic_DNA"/>
</dbReference>
<dbReference type="PaxDb" id="880073-Calab_0709"/>
<dbReference type="Proteomes" id="UP000004671">
    <property type="component" value="Chromosome"/>
</dbReference>
<dbReference type="RefSeq" id="WP_006927299.1">
    <property type="nucleotide sequence ID" value="NZ_CM001402.1"/>
</dbReference>
<evidence type="ECO:0000313" key="2">
    <source>
        <dbReference type="Proteomes" id="UP000004671"/>
    </source>
</evidence>
<gene>
    <name evidence="1" type="ORF">Calab_0709</name>
</gene>
<dbReference type="InParanoid" id="H1XTB5"/>
<evidence type="ECO:0000313" key="1">
    <source>
        <dbReference type="EMBL" id="EHO40348.1"/>
    </source>
</evidence>
<sequence length="97" mass="11034">MNNIICSAISSRKILRFYYNGGYITVEPYCHGIGRTGNELLRAFQIGGYSESGNPVHWKLFSVNKISNISITDEEFPGYRPEYNPKDPAMDKIYCCV</sequence>
<dbReference type="HOGENOM" id="CLU_152989_0_0_0"/>
<organism evidence="1 2">
    <name type="scientific">Caldithrix abyssi DSM 13497</name>
    <dbReference type="NCBI Taxonomy" id="880073"/>
    <lineage>
        <taxon>Bacteria</taxon>
        <taxon>Pseudomonadati</taxon>
        <taxon>Calditrichota</taxon>
        <taxon>Calditrichia</taxon>
        <taxon>Calditrichales</taxon>
        <taxon>Calditrichaceae</taxon>
        <taxon>Caldithrix</taxon>
    </lineage>
</organism>